<reference evidence="1" key="1">
    <citation type="submission" date="2012-05" db="EMBL/GenBank/DDBJ databases">
        <authorList>
            <person name="Krishnakumar V."/>
            <person name="Cheung F."/>
            <person name="Xiao Y."/>
            <person name="Chan A."/>
            <person name="Moskal W.A."/>
            <person name="Town C.D."/>
        </authorList>
    </citation>
    <scope>NUCLEOTIDE SEQUENCE</scope>
</reference>
<name>I3S9K5_LOTJA</name>
<dbReference type="AlphaFoldDB" id="I3S9K5"/>
<sequence length="49" mass="5587">MGSGIPQLFCCYPKSFLHLLTSYPLLSLGHSPYLSATEQEYFLLKLQYS</sequence>
<dbReference type="EMBL" id="BT137152">
    <property type="protein sequence ID" value="AFK36947.1"/>
    <property type="molecule type" value="mRNA"/>
</dbReference>
<accession>I3S9K5</accession>
<evidence type="ECO:0000313" key="1">
    <source>
        <dbReference type="EMBL" id="AFK36947.1"/>
    </source>
</evidence>
<organism evidence="1">
    <name type="scientific">Lotus japonicus</name>
    <name type="common">Lotus corniculatus var. japonicus</name>
    <dbReference type="NCBI Taxonomy" id="34305"/>
    <lineage>
        <taxon>Eukaryota</taxon>
        <taxon>Viridiplantae</taxon>
        <taxon>Streptophyta</taxon>
        <taxon>Embryophyta</taxon>
        <taxon>Tracheophyta</taxon>
        <taxon>Spermatophyta</taxon>
        <taxon>Magnoliopsida</taxon>
        <taxon>eudicotyledons</taxon>
        <taxon>Gunneridae</taxon>
        <taxon>Pentapetalae</taxon>
        <taxon>rosids</taxon>
        <taxon>fabids</taxon>
        <taxon>Fabales</taxon>
        <taxon>Fabaceae</taxon>
        <taxon>Papilionoideae</taxon>
        <taxon>50 kb inversion clade</taxon>
        <taxon>NPAAA clade</taxon>
        <taxon>Hologalegina</taxon>
        <taxon>robinioid clade</taxon>
        <taxon>Loteae</taxon>
        <taxon>Lotus</taxon>
    </lineage>
</organism>
<protein>
    <submittedName>
        <fullName evidence="1">Uncharacterized protein</fullName>
    </submittedName>
</protein>
<proteinExistence type="evidence at transcript level"/>